<proteinExistence type="predicted"/>
<accession>A0A3B0WHD7</accession>
<dbReference type="EMBL" id="UOFE01000048">
    <property type="protein sequence ID" value="VAW55448.1"/>
    <property type="molecule type" value="Genomic_DNA"/>
</dbReference>
<evidence type="ECO:0000259" key="1">
    <source>
        <dbReference type="Pfam" id="PF01370"/>
    </source>
</evidence>
<protein>
    <recommendedName>
        <fullName evidence="1">NAD-dependent epimerase/dehydratase domain-containing protein</fullName>
    </recommendedName>
</protein>
<dbReference type="Gene3D" id="3.90.25.10">
    <property type="entry name" value="UDP-galactose 4-epimerase, domain 1"/>
    <property type="match status" value="1"/>
</dbReference>
<gene>
    <name evidence="2" type="ORF">MNBD_GAMMA05-2479</name>
</gene>
<dbReference type="SUPFAM" id="SSF51735">
    <property type="entry name" value="NAD(P)-binding Rossmann-fold domains"/>
    <property type="match status" value="1"/>
</dbReference>
<dbReference type="AlphaFoldDB" id="A0A3B0WHD7"/>
<feature type="domain" description="NAD-dependent epimerase/dehydratase" evidence="1">
    <location>
        <begin position="4"/>
        <end position="224"/>
    </location>
</feature>
<dbReference type="Gene3D" id="3.40.50.720">
    <property type="entry name" value="NAD(P)-binding Rossmann-like Domain"/>
    <property type="match status" value="1"/>
</dbReference>
<dbReference type="Pfam" id="PF01370">
    <property type="entry name" value="Epimerase"/>
    <property type="match status" value="1"/>
</dbReference>
<evidence type="ECO:0000313" key="2">
    <source>
        <dbReference type="EMBL" id="VAW55448.1"/>
    </source>
</evidence>
<dbReference type="PANTHER" id="PTHR43245:SF13">
    <property type="entry name" value="UDP-D-APIOSE_UDP-D-XYLOSE SYNTHASE 2"/>
    <property type="match status" value="1"/>
</dbReference>
<dbReference type="PANTHER" id="PTHR43245">
    <property type="entry name" value="BIFUNCTIONAL POLYMYXIN RESISTANCE PROTEIN ARNA"/>
    <property type="match status" value="1"/>
</dbReference>
<dbReference type="InterPro" id="IPR001509">
    <property type="entry name" value="Epimerase_deHydtase"/>
</dbReference>
<name>A0A3B0WHD7_9ZZZZ</name>
<organism evidence="2">
    <name type="scientific">hydrothermal vent metagenome</name>
    <dbReference type="NCBI Taxonomy" id="652676"/>
    <lineage>
        <taxon>unclassified sequences</taxon>
        <taxon>metagenomes</taxon>
        <taxon>ecological metagenomes</taxon>
    </lineage>
</organism>
<reference evidence="2" key="1">
    <citation type="submission" date="2018-06" db="EMBL/GenBank/DDBJ databases">
        <authorList>
            <person name="Zhirakovskaya E."/>
        </authorList>
    </citation>
    <scope>NUCLEOTIDE SEQUENCE</scope>
</reference>
<dbReference type="InterPro" id="IPR036291">
    <property type="entry name" value="NAD(P)-bd_dom_sf"/>
</dbReference>
<sequence>MTAIWVIGGSGLLGSALQRVLLRQSKNLFTPAQRFNWGDESELNSQLAAAVKAFSTFVDNGNDWQIYWAAGIGNFASSKDDLVTETRTLSTLLKLIESESGLVSSVGCFAFSSSAGAIYAGAKDDIISENTAVSPTTEYAKEKIKQENLLTNFGQRNGKVTVLLARISTLYGPGQADGKRQGLLAHIARCILRNKSVNIFVPLDTIRDYITADDAASMMVASLTILHGKFGVFTKIIASEKATTIAEIVSVFNRIARRRPRIVASASKLSSLYSRRIQFRSVTVAIDEQVSRTSLLVGVAQVLAAERSSFTRSHR</sequence>
<dbReference type="InterPro" id="IPR050177">
    <property type="entry name" value="Lipid_A_modif_metabolic_enz"/>
</dbReference>